<dbReference type="GO" id="GO:0005829">
    <property type="term" value="C:cytosol"/>
    <property type="evidence" value="ECO:0007669"/>
    <property type="project" value="TreeGrafter"/>
</dbReference>
<dbReference type="CDD" id="cd07304">
    <property type="entry name" value="Chorismate_synthase"/>
    <property type="match status" value="1"/>
</dbReference>
<dbReference type="FunCoup" id="E6W1L0">
    <property type="interactions" value="438"/>
</dbReference>
<comment type="similarity">
    <text evidence="2 11">Belongs to the chorismate synthase family.</text>
</comment>
<feature type="binding site" evidence="11">
    <location>
        <position position="45"/>
    </location>
    <ligand>
        <name>NADP(+)</name>
        <dbReference type="ChEBI" id="CHEBI:58349"/>
    </ligand>
</feature>
<dbReference type="Pfam" id="PF01264">
    <property type="entry name" value="Chorismate_synt"/>
    <property type="match status" value="1"/>
</dbReference>
<feature type="binding site" evidence="11">
    <location>
        <begin position="312"/>
        <end position="316"/>
    </location>
    <ligand>
        <name>FMN</name>
        <dbReference type="ChEBI" id="CHEBI:58210"/>
    </ligand>
</feature>
<keyword evidence="5 11" id="KW-0285">Flavoprotein</keyword>
<comment type="pathway">
    <text evidence="1 11">Metabolic intermediate biosynthesis; chorismate biosynthesis; chorismate from D-erythrose 4-phosphate and phosphoenolpyruvate: step 7/7.</text>
</comment>
<evidence type="ECO:0000256" key="10">
    <source>
        <dbReference type="ARBA" id="ARBA00023239"/>
    </source>
</evidence>
<organism evidence="12 13">
    <name type="scientific">Desulfurispirillum indicum (strain ATCC BAA-1389 / DSM 22839 / S5)</name>
    <dbReference type="NCBI Taxonomy" id="653733"/>
    <lineage>
        <taxon>Bacteria</taxon>
        <taxon>Pseudomonadati</taxon>
        <taxon>Chrysiogenota</taxon>
        <taxon>Chrysiogenia</taxon>
        <taxon>Chrysiogenales</taxon>
        <taxon>Chrysiogenaceae</taxon>
        <taxon>Desulfurispirillum</taxon>
    </lineage>
</organism>
<dbReference type="FunFam" id="3.60.150.10:FF:000002">
    <property type="entry name" value="Chorismate synthase"/>
    <property type="match status" value="1"/>
</dbReference>
<dbReference type="GO" id="GO:0008652">
    <property type="term" value="P:amino acid biosynthetic process"/>
    <property type="evidence" value="ECO:0007669"/>
    <property type="project" value="UniProtKB-KW"/>
</dbReference>
<evidence type="ECO:0000256" key="8">
    <source>
        <dbReference type="ARBA" id="ARBA00022857"/>
    </source>
</evidence>
<comment type="function">
    <text evidence="11">Catalyzes the anti-1,4-elimination of the C-3 phosphate and the C-6 proR hydrogen from 5-enolpyruvylshikimate-3-phosphate (EPSP) to yield chorismate, which is the branch point compound that serves as the starting substrate for the three terminal pathways of aromatic amino acid biosynthesis. This reaction introduces a second double bond into the aromatic ring system.</text>
</comment>
<dbReference type="InParanoid" id="E6W1L0"/>
<name>E6W1L0_DESIS</name>
<evidence type="ECO:0000256" key="2">
    <source>
        <dbReference type="ARBA" id="ARBA00008014"/>
    </source>
</evidence>
<dbReference type="AlphaFoldDB" id="E6W1L0"/>
<dbReference type="InterPro" id="IPR000453">
    <property type="entry name" value="Chorismate_synth"/>
</dbReference>
<comment type="catalytic activity">
    <reaction evidence="11">
        <text>5-O-(1-carboxyvinyl)-3-phosphoshikimate = chorismate + phosphate</text>
        <dbReference type="Rhea" id="RHEA:21020"/>
        <dbReference type="ChEBI" id="CHEBI:29748"/>
        <dbReference type="ChEBI" id="CHEBI:43474"/>
        <dbReference type="ChEBI" id="CHEBI:57701"/>
        <dbReference type="EC" id="4.2.3.5"/>
    </reaction>
</comment>
<dbReference type="HAMAP" id="MF_00300">
    <property type="entry name" value="Chorismate_synth"/>
    <property type="match status" value="1"/>
</dbReference>
<sequence>MRYITAGESHGRGLFAIVENFPAGLSIDAEYINTDLRRRQMGYGRGGRMKIETDAVEFLSGVRWGKTFGSPITMAVWNRDNKNWQSMMSPLASEENPEARVRHPRPGHADLGGCLKRNMHDVRNILERSSARETAIRVALGGLCRRLLEHFGVSIQSHVCSIGAIESQVKATDIDDLTSISARADQSIVRFLHTSQDDEAREYIDTIRRQGNTLGGVIEIIVTGVVPGLGDYASYGDKLDGRIGQALLGMQAIKGVEIGIGFEAARRPGSEVHDEIFFDQQQHRFYRGTNRAGGIEGGMSNGMPMVIRVAKKPIPTLYTPLKSVDIDTKEPYEATIERSDTTAVPAASVITEAICATVIAQAYMEKFGHDSLEEMLRNFHGYQEQLRHF</sequence>
<dbReference type="GO" id="GO:0009423">
    <property type="term" value="P:chorismate biosynthetic process"/>
    <property type="evidence" value="ECO:0007669"/>
    <property type="project" value="UniProtKB-UniRule"/>
</dbReference>
<dbReference type="GO" id="GO:0004107">
    <property type="term" value="F:chorismate synthase activity"/>
    <property type="evidence" value="ECO:0007669"/>
    <property type="project" value="UniProtKB-UniRule"/>
</dbReference>
<comment type="subunit">
    <text evidence="11">Homotetramer.</text>
</comment>
<dbReference type="KEGG" id="din:Selin_1832"/>
<evidence type="ECO:0000256" key="3">
    <source>
        <dbReference type="ARBA" id="ARBA00013036"/>
    </source>
</evidence>
<dbReference type="Gene3D" id="3.60.150.10">
    <property type="entry name" value="Chorismate synthase AroC"/>
    <property type="match status" value="1"/>
</dbReference>
<feature type="binding site" evidence="11">
    <location>
        <position position="338"/>
    </location>
    <ligand>
        <name>FMN</name>
        <dbReference type="ChEBI" id="CHEBI:58210"/>
    </ligand>
</feature>
<dbReference type="InterPro" id="IPR035904">
    <property type="entry name" value="Chorismate_synth_AroC_sf"/>
</dbReference>
<dbReference type="OrthoDB" id="9771806at2"/>
<keyword evidence="6 11" id="KW-0288">FMN</keyword>
<feature type="binding site" evidence="11">
    <location>
        <position position="297"/>
    </location>
    <ligand>
        <name>FMN</name>
        <dbReference type="ChEBI" id="CHEBI:58210"/>
    </ligand>
</feature>
<dbReference type="RefSeq" id="WP_013506439.1">
    <property type="nucleotide sequence ID" value="NC_014836.1"/>
</dbReference>
<dbReference type="EC" id="4.2.3.5" evidence="3 11"/>
<proteinExistence type="inferred from homology"/>
<feature type="binding site" evidence="11">
    <location>
        <begin position="251"/>
        <end position="252"/>
    </location>
    <ligand>
        <name>FMN</name>
        <dbReference type="ChEBI" id="CHEBI:58210"/>
    </ligand>
</feature>
<dbReference type="EMBL" id="CP002432">
    <property type="protein sequence ID" value="ADU66559.1"/>
    <property type="molecule type" value="Genomic_DNA"/>
</dbReference>
<dbReference type="NCBIfam" id="TIGR00033">
    <property type="entry name" value="aroC"/>
    <property type="match status" value="1"/>
</dbReference>
<dbReference type="GO" id="GO:0009073">
    <property type="term" value="P:aromatic amino acid family biosynthetic process"/>
    <property type="evidence" value="ECO:0007669"/>
    <property type="project" value="UniProtKB-KW"/>
</dbReference>
<evidence type="ECO:0000256" key="11">
    <source>
        <dbReference type="HAMAP-Rule" id="MF_00300"/>
    </source>
</evidence>
<gene>
    <name evidence="11" type="primary">aroC</name>
    <name evidence="12" type="ordered locus">Selin_1832</name>
</gene>
<keyword evidence="9 11" id="KW-0057">Aromatic amino acid biosynthesis</keyword>
<evidence type="ECO:0000256" key="1">
    <source>
        <dbReference type="ARBA" id="ARBA00005044"/>
    </source>
</evidence>
<keyword evidence="13" id="KW-1185">Reference proteome</keyword>
<dbReference type="PANTHER" id="PTHR21085:SF0">
    <property type="entry name" value="CHORISMATE SYNTHASE"/>
    <property type="match status" value="1"/>
</dbReference>
<dbReference type="GO" id="GO:0010181">
    <property type="term" value="F:FMN binding"/>
    <property type="evidence" value="ECO:0007669"/>
    <property type="project" value="TreeGrafter"/>
</dbReference>
<comment type="cofactor">
    <cofactor evidence="11">
        <name>FMNH2</name>
        <dbReference type="ChEBI" id="CHEBI:57618"/>
    </cofactor>
    <text evidence="11">Reduced FMN (FMNH(2)).</text>
</comment>
<evidence type="ECO:0000313" key="12">
    <source>
        <dbReference type="EMBL" id="ADU66559.1"/>
    </source>
</evidence>
<keyword evidence="7 11" id="KW-0274">FAD</keyword>
<evidence type="ECO:0000256" key="7">
    <source>
        <dbReference type="ARBA" id="ARBA00022827"/>
    </source>
</evidence>
<accession>E6W1L0</accession>
<feature type="binding site" evidence="11">
    <location>
        <position position="39"/>
    </location>
    <ligand>
        <name>NADP(+)</name>
        <dbReference type="ChEBI" id="CHEBI:58349"/>
    </ligand>
</feature>
<keyword evidence="10 11" id="KW-0456">Lyase</keyword>
<feature type="binding site" evidence="11">
    <location>
        <begin position="128"/>
        <end position="130"/>
    </location>
    <ligand>
        <name>FMN</name>
        <dbReference type="ChEBI" id="CHEBI:58210"/>
    </ligand>
</feature>
<evidence type="ECO:0000256" key="9">
    <source>
        <dbReference type="ARBA" id="ARBA00023141"/>
    </source>
</evidence>
<evidence type="ECO:0000256" key="6">
    <source>
        <dbReference type="ARBA" id="ARBA00022643"/>
    </source>
</evidence>
<dbReference type="Proteomes" id="UP000002572">
    <property type="component" value="Chromosome"/>
</dbReference>
<protein>
    <recommendedName>
        <fullName evidence="3 11">Chorismate synthase</fullName>
        <shortName evidence="11">CS</shortName>
        <ecNumber evidence="3 11">4.2.3.5</ecNumber>
    </recommendedName>
    <alternativeName>
        <fullName evidence="11">5-enolpyruvylshikimate-3-phosphate phospholyase</fullName>
    </alternativeName>
</protein>
<dbReference type="STRING" id="653733.Selin_1832"/>
<dbReference type="eggNOG" id="COG0082">
    <property type="taxonomic scope" value="Bacteria"/>
</dbReference>
<keyword evidence="8 11" id="KW-0521">NADP</keyword>
<dbReference type="PANTHER" id="PTHR21085">
    <property type="entry name" value="CHORISMATE SYNTHASE"/>
    <property type="match status" value="1"/>
</dbReference>
<keyword evidence="4 11" id="KW-0028">Amino-acid biosynthesis</keyword>
<reference evidence="12 13" key="1">
    <citation type="submission" date="2010-12" db="EMBL/GenBank/DDBJ databases">
        <title>Complete sequence of Desulfurispirillum indicum S5.</title>
        <authorList>
            <consortium name="US DOE Joint Genome Institute"/>
            <person name="Lucas S."/>
            <person name="Copeland A."/>
            <person name="Lapidus A."/>
            <person name="Cheng J.-F."/>
            <person name="Goodwin L."/>
            <person name="Pitluck S."/>
            <person name="Chertkov O."/>
            <person name="Held B."/>
            <person name="Detter J.C."/>
            <person name="Han C."/>
            <person name="Tapia R."/>
            <person name="Land M."/>
            <person name="Hauser L."/>
            <person name="Kyrpides N."/>
            <person name="Ivanova N."/>
            <person name="Mikhailova N."/>
            <person name="Haggblom M."/>
            <person name="Rauschenbach I."/>
            <person name="Bini E."/>
            <person name="Woyke T."/>
        </authorList>
    </citation>
    <scope>NUCLEOTIDE SEQUENCE [LARGE SCALE GENOMIC DNA]</scope>
    <source>
        <strain evidence="13">ATCC BAA-1389 / DSM 22839 / S5</strain>
    </source>
</reference>
<dbReference type="HOGENOM" id="CLU_034547_2_0_0"/>
<dbReference type="PIRSF" id="PIRSF001456">
    <property type="entry name" value="Chorismate_synth"/>
    <property type="match status" value="1"/>
</dbReference>
<dbReference type="SUPFAM" id="SSF103263">
    <property type="entry name" value="Chorismate synthase, AroC"/>
    <property type="match status" value="1"/>
</dbReference>
<evidence type="ECO:0000313" key="13">
    <source>
        <dbReference type="Proteomes" id="UP000002572"/>
    </source>
</evidence>
<evidence type="ECO:0000256" key="4">
    <source>
        <dbReference type="ARBA" id="ARBA00022605"/>
    </source>
</evidence>
<dbReference type="NCBIfam" id="NF003793">
    <property type="entry name" value="PRK05382.1"/>
    <property type="match status" value="1"/>
</dbReference>
<dbReference type="UniPathway" id="UPA00053">
    <property type="reaction ID" value="UER00090"/>
</dbReference>
<evidence type="ECO:0000256" key="5">
    <source>
        <dbReference type="ARBA" id="ARBA00022630"/>
    </source>
</evidence>